<name>A0ACC0J646_9ERIC</name>
<dbReference type="EMBL" id="CM045758">
    <property type="protein sequence ID" value="KAI8032490.1"/>
    <property type="molecule type" value="Genomic_DNA"/>
</dbReference>
<gene>
    <name evidence="1" type="ORF">LOK49_LG01G03607</name>
</gene>
<evidence type="ECO:0000313" key="2">
    <source>
        <dbReference type="Proteomes" id="UP001060215"/>
    </source>
</evidence>
<reference evidence="1 2" key="1">
    <citation type="journal article" date="2022" name="Plant J.">
        <title>Chromosome-level genome of Camellia lanceoleosa provides a valuable resource for understanding genome evolution and self-incompatibility.</title>
        <authorList>
            <person name="Gong W."/>
            <person name="Xiao S."/>
            <person name="Wang L."/>
            <person name="Liao Z."/>
            <person name="Chang Y."/>
            <person name="Mo W."/>
            <person name="Hu G."/>
            <person name="Li W."/>
            <person name="Zhao G."/>
            <person name="Zhu H."/>
            <person name="Hu X."/>
            <person name="Ji K."/>
            <person name="Xiang X."/>
            <person name="Song Q."/>
            <person name="Yuan D."/>
            <person name="Jin S."/>
            <person name="Zhang L."/>
        </authorList>
    </citation>
    <scope>NUCLEOTIDE SEQUENCE [LARGE SCALE GENOMIC DNA]</scope>
    <source>
        <strain evidence="1">SQ_2022a</strain>
    </source>
</reference>
<keyword evidence="2" id="KW-1185">Reference proteome</keyword>
<proteinExistence type="predicted"/>
<protein>
    <submittedName>
        <fullName evidence="1">Uncharacterized protein</fullName>
    </submittedName>
</protein>
<dbReference type="Proteomes" id="UP001060215">
    <property type="component" value="Chromosome 1"/>
</dbReference>
<evidence type="ECO:0000313" key="1">
    <source>
        <dbReference type="EMBL" id="KAI8032490.1"/>
    </source>
</evidence>
<sequence>MVPRKMRRECLLGTMKLPLDTNIPRFESLLFQLFYYERRESLLEGLVNRSPLLLPACPHGVRKKLLRGRSEKRSLVVMDVAR</sequence>
<organism evidence="1 2">
    <name type="scientific">Camellia lanceoleosa</name>
    <dbReference type="NCBI Taxonomy" id="1840588"/>
    <lineage>
        <taxon>Eukaryota</taxon>
        <taxon>Viridiplantae</taxon>
        <taxon>Streptophyta</taxon>
        <taxon>Embryophyta</taxon>
        <taxon>Tracheophyta</taxon>
        <taxon>Spermatophyta</taxon>
        <taxon>Magnoliopsida</taxon>
        <taxon>eudicotyledons</taxon>
        <taxon>Gunneridae</taxon>
        <taxon>Pentapetalae</taxon>
        <taxon>asterids</taxon>
        <taxon>Ericales</taxon>
        <taxon>Theaceae</taxon>
        <taxon>Camellia</taxon>
    </lineage>
</organism>
<accession>A0ACC0J646</accession>
<comment type="caution">
    <text evidence="1">The sequence shown here is derived from an EMBL/GenBank/DDBJ whole genome shotgun (WGS) entry which is preliminary data.</text>
</comment>